<feature type="signal peptide" evidence="1">
    <location>
        <begin position="1"/>
        <end position="23"/>
    </location>
</feature>
<accession>A0ABP9WU14</accession>
<comment type="caution">
    <text evidence="2">The sequence shown here is derived from an EMBL/GenBank/DDBJ whole genome shotgun (WGS) entry which is preliminary data.</text>
</comment>
<keyword evidence="1" id="KW-0732">Signal</keyword>
<proteinExistence type="predicted"/>
<gene>
    <name evidence="2" type="ORF">Hgul01_00477</name>
</gene>
<reference evidence="2 3" key="1">
    <citation type="submission" date="2024-02" db="EMBL/GenBank/DDBJ databases">
        <title>Herpetosiphon gulosus NBRC 112829.</title>
        <authorList>
            <person name="Ichikawa N."/>
            <person name="Katano-Makiyama Y."/>
            <person name="Hidaka K."/>
        </authorList>
    </citation>
    <scope>NUCLEOTIDE SEQUENCE [LARGE SCALE GENOMIC DNA]</scope>
    <source>
        <strain evidence="2 3">NBRC 112829</strain>
    </source>
</reference>
<keyword evidence="3" id="KW-1185">Reference proteome</keyword>
<dbReference type="Proteomes" id="UP001428290">
    <property type="component" value="Unassembled WGS sequence"/>
</dbReference>
<sequence length="172" mass="19773">MISRKFLLAVVAVLTLIPSISNAWEGTRPAFAPSTGSTTWWHGSQGVVAYSSFSWNLNAKVNLLNWDARFDWTADCDRIDGPQEPDQVHVNAHQTDVPNNGVYRYNDCGDAAIFEETELDIRETGVVVDRQYYWQVYFDARKTGFIDGEINISMEAGLGHWWLEKEKYWYNR</sequence>
<dbReference type="EMBL" id="BAABRU010000002">
    <property type="protein sequence ID" value="GAA5526700.1"/>
    <property type="molecule type" value="Genomic_DNA"/>
</dbReference>
<evidence type="ECO:0000256" key="1">
    <source>
        <dbReference type="SAM" id="SignalP"/>
    </source>
</evidence>
<name>A0ABP9WU14_9CHLR</name>
<evidence type="ECO:0000313" key="3">
    <source>
        <dbReference type="Proteomes" id="UP001428290"/>
    </source>
</evidence>
<feature type="chain" id="PRO_5046456388" evidence="1">
    <location>
        <begin position="24"/>
        <end position="172"/>
    </location>
</feature>
<protein>
    <submittedName>
        <fullName evidence="2">Uncharacterized protein</fullName>
    </submittedName>
</protein>
<organism evidence="2 3">
    <name type="scientific">Herpetosiphon gulosus</name>
    <dbReference type="NCBI Taxonomy" id="1973496"/>
    <lineage>
        <taxon>Bacteria</taxon>
        <taxon>Bacillati</taxon>
        <taxon>Chloroflexota</taxon>
        <taxon>Chloroflexia</taxon>
        <taxon>Herpetosiphonales</taxon>
        <taxon>Herpetosiphonaceae</taxon>
        <taxon>Herpetosiphon</taxon>
    </lineage>
</organism>
<evidence type="ECO:0000313" key="2">
    <source>
        <dbReference type="EMBL" id="GAA5526700.1"/>
    </source>
</evidence>
<dbReference type="RefSeq" id="WP_345720343.1">
    <property type="nucleotide sequence ID" value="NZ_BAABRU010000002.1"/>
</dbReference>